<dbReference type="GO" id="GO:0046677">
    <property type="term" value="P:response to antibiotic"/>
    <property type="evidence" value="ECO:0007669"/>
    <property type="project" value="TreeGrafter"/>
</dbReference>
<proteinExistence type="inferred from homology"/>
<evidence type="ECO:0000256" key="2">
    <source>
        <dbReference type="ARBA" id="ARBA00009477"/>
    </source>
</evidence>
<feature type="domain" description="Multidrug resistance protein MdtA-like barrel-sandwich hybrid" evidence="3">
    <location>
        <begin position="9"/>
        <end position="50"/>
    </location>
</feature>
<accession>A0A377AKN3</accession>
<sequence length="71" mass="7595">MPGRTVPYEVAEIRPQVGGIIIKRNFIEGDKVNQGDSLYQIDPAPLQAELNSAKGSLAKALSTASNAPHHL</sequence>
<evidence type="ECO:0000259" key="3">
    <source>
        <dbReference type="Pfam" id="PF25917"/>
    </source>
</evidence>
<dbReference type="EMBL" id="UGED01000004">
    <property type="protein sequence ID" value="STL21471.1"/>
    <property type="molecule type" value="Genomic_DNA"/>
</dbReference>
<evidence type="ECO:0000256" key="1">
    <source>
        <dbReference type="ARBA" id="ARBA00004635"/>
    </source>
</evidence>
<gene>
    <name evidence="4" type="primary">mdtE_2</name>
    <name evidence="4" type="ORF">NCTC9962_01311</name>
</gene>
<comment type="subcellular location">
    <subcellularLocation>
        <location evidence="1">Membrane</location>
        <topology evidence="1">Lipid-anchor</topology>
    </subcellularLocation>
</comment>
<dbReference type="AlphaFoldDB" id="A0A377AKN3"/>
<dbReference type="GO" id="GO:0005886">
    <property type="term" value="C:plasma membrane"/>
    <property type="evidence" value="ECO:0007669"/>
    <property type="project" value="TreeGrafter"/>
</dbReference>
<name>A0A377AKN3_ECOLX</name>
<dbReference type="Proteomes" id="UP000254052">
    <property type="component" value="Unassembled WGS sequence"/>
</dbReference>
<dbReference type="Gene3D" id="2.40.50.100">
    <property type="match status" value="1"/>
</dbReference>
<reference evidence="4 5" key="1">
    <citation type="submission" date="2018-06" db="EMBL/GenBank/DDBJ databases">
        <authorList>
            <consortium name="Pathogen Informatics"/>
            <person name="Doyle S."/>
        </authorList>
    </citation>
    <scope>NUCLEOTIDE SEQUENCE [LARGE SCALE GENOMIC DNA]</scope>
    <source>
        <strain evidence="4 5">NCTC9962</strain>
    </source>
</reference>
<organism evidence="4 5">
    <name type="scientific">Escherichia coli</name>
    <dbReference type="NCBI Taxonomy" id="562"/>
    <lineage>
        <taxon>Bacteria</taxon>
        <taxon>Pseudomonadati</taxon>
        <taxon>Pseudomonadota</taxon>
        <taxon>Gammaproteobacteria</taxon>
        <taxon>Enterobacterales</taxon>
        <taxon>Enterobacteriaceae</taxon>
        <taxon>Escherichia</taxon>
    </lineage>
</organism>
<comment type="similarity">
    <text evidence="2">Belongs to the membrane fusion protein (MFP) (TC 8.A.1) family.</text>
</comment>
<evidence type="ECO:0000313" key="5">
    <source>
        <dbReference type="Proteomes" id="UP000254052"/>
    </source>
</evidence>
<dbReference type="PANTHER" id="PTHR30158:SF3">
    <property type="entry name" value="MULTIDRUG EFFLUX PUMP SUBUNIT ACRA-RELATED"/>
    <property type="match status" value="1"/>
</dbReference>
<protein>
    <submittedName>
        <fullName evidence="4">Multidrug resistance protein</fullName>
    </submittedName>
</protein>
<dbReference type="InterPro" id="IPR058625">
    <property type="entry name" value="MdtA-like_BSH"/>
</dbReference>
<evidence type="ECO:0000313" key="4">
    <source>
        <dbReference type="EMBL" id="STL21471.1"/>
    </source>
</evidence>
<dbReference type="SUPFAM" id="SSF111369">
    <property type="entry name" value="HlyD-like secretion proteins"/>
    <property type="match status" value="1"/>
</dbReference>
<dbReference type="Gene3D" id="1.10.287.470">
    <property type="entry name" value="Helix hairpin bin"/>
    <property type="match status" value="1"/>
</dbReference>
<dbReference type="Pfam" id="PF25917">
    <property type="entry name" value="BSH_RND"/>
    <property type="match status" value="1"/>
</dbReference>
<dbReference type="GO" id="GO:0015721">
    <property type="term" value="P:bile acid and bile salt transport"/>
    <property type="evidence" value="ECO:0007669"/>
    <property type="project" value="TreeGrafter"/>
</dbReference>
<dbReference type="PANTHER" id="PTHR30158">
    <property type="entry name" value="ACRA/E-RELATED COMPONENT OF DRUG EFFLUX TRANSPORTER"/>
    <property type="match status" value="1"/>
</dbReference>